<dbReference type="Proteomes" id="UP000799767">
    <property type="component" value="Unassembled WGS sequence"/>
</dbReference>
<dbReference type="GeneID" id="54476403"/>
<name>A0A6A6PSG2_9PEZI</name>
<accession>A0A6A6PSG2</accession>
<keyword evidence="2" id="KW-1185">Reference proteome</keyword>
<gene>
    <name evidence="1" type="ORF">BDY17DRAFT_310117</name>
</gene>
<reference evidence="1" key="1">
    <citation type="journal article" date="2020" name="Stud. Mycol.">
        <title>101 Dothideomycetes genomes: a test case for predicting lifestyles and emergence of pathogens.</title>
        <authorList>
            <person name="Haridas S."/>
            <person name="Albert R."/>
            <person name="Binder M."/>
            <person name="Bloem J."/>
            <person name="Labutti K."/>
            <person name="Salamov A."/>
            <person name="Andreopoulos B."/>
            <person name="Baker S."/>
            <person name="Barry K."/>
            <person name="Bills G."/>
            <person name="Bluhm B."/>
            <person name="Cannon C."/>
            <person name="Castanera R."/>
            <person name="Culley D."/>
            <person name="Daum C."/>
            <person name="Ezra D."/>
            <person name="Gonzalez J."/>
            <person name="Henrissat B."/>
            <person name="Kuo A."/>
            <person name="Liang C."/>
            <person name="Lipzen A."/>
            <person name="Lutzoni F."/>
            <person name="Magnuson J."/>
            <person name="Mondo S."/>
            <person name="Nolan M."/>
            <person name="Ohm R."/>
            <person name="Pangilinan J."/>
            <person name="Park H.-J."/>
            <person name="Ramirez L."/>
            <person name="Alfaro M."/>
            <person name="Sun H."/>
            <person name="Tritt A."/>
            <person name="Yoshinaga Y."/>
            <person name="Zwiers L.-H."/>
            <person name="Turgeon B."/>
            <person name="Goodwin S."/>
            <person name="Spatafora J."/>
            <person name="Crous P."/>
            <person name="Grigoriev I."/>
        </authorList>
    </citation>
    <scope>NUCLEOTIDE SEQUENCE</scope>
    <source>
        <strain evidence="1">CBS 113389</strain>
    </source>
</reference>
<evidence type="ECO:0000313" key="2">
    <source>
        <dbReference type="Proteomes" id="UP000799767"/>
    </source>
</evidence>
<sequence length="150" mass="17478">MDGLQQRLDALPAELHAQIYDLTFTAGPAVYAVNAHYRPPANMQVSHATRGKVAPEYYARTQFHCTDHLECLQWLLSLPPAHVQMLREVHCESVACSWILDLFEYEVKVQSSYLLYHLHLRGIKLPDSILCFQVSKKDKMYADYHWKRYL</sequence>
<dbReference type="EMBL" id="MU001635">
    <property type="protein sequence ID" value="KAF2483040.1"/>
    <property type="molecule type" value="Genomic_DNA"/>
</dbReference>
<dbReference type="AlphaFoldDB" id="A0A6A6PSG2"/>
<dbReference type="OrthoDB" id="3650850at2759"/>
<evidence type="ECO:0000313" key="1">
    <source>
        <dbReference type="EMBL" id="KAF2483040.1"/>
    </source>
</evidence>
<protein>
    <submittedName>
        <fullName evidence="1">Uncharacterized protein</fullName>
    </submittedName>
</protein>
<dbReference type="RefSeq" id="XP_033589610.1">
    <property type="nucleotide sequence ID" value="XM_033735401.1"/>
</dbReference>
<organism evidence="1 2">
    <name type="scientific">Neohortaea acidophila</name>
    <dbReference type="NCBI Taxonomy" id="245834"/>
    <lineage>
        <taxon>Eukaryota</taxon>
        <taxon>Fungi</taxon>
        <taxon>Dikarya</taxon>
        <taxon>Ascomycota</taxon>
        <taxon>Pezizomycotina</taxon>
        <taxon>Dothideomycetes</taxon>
        <taxon>Dothideomycetidae</taxon>
        <taxon>Mycosphaerellales</taxon>
        <taxon>Teratosphaeriaceae</taxon>
        <taxon>Neohortaea</taxon>
    </lineage>
</organism>
<proteinExistence type="predicted"/>